<reference evidence="3" key="1">
    <citation type="submission" date="2017-02" db="EMBL/GenBank/DDBJ databases">
        <authorList>
            <person name="Varghese N."/>
            <person name="Submissions S."/>
        </authorList>
    </citation>
    <scope>NUCLEOTIDE SEQUENCE [LARGE SCALE GENOMIC DNA]</scope>
    <source>
        <strain evidence="3">DSM 22224</strain>
    </source>
</reference>
<dbReference type="EMBL" id="FUWZ01000004">
    <property type="protein sequence ID" value="SKA37198.1"/>
    <property type="molecule type" value="Genomic_DNA"/>
</dbReference>
<dbReference type="Proteomes" id="UP000190367">
    <property type="component" value="Unassembled WGS sequence"/>
</dbReference>
<accession>A0A1T4TAJ3</accession>
<keyword evidence="1" id="KW-0732">Signal</keyword>
<feature type="chain" id="PRO_5012843383" evidence="1">
    <location>
        <begin position="23"/>
        <end position="527"/>
    </location>
</feature>
<keyword evidence="3" id="KW-1185">Reference proteome</keyword>
<proteinExistence type="predicted"/>
<dbReference type="PROSITE" id="PS51257">
    <property type="entry name" value="PROKAR_LIPOPROTEIN"/>
    <property type="match status" value="1"/>
</dbReference>
<organism evidence="2 3">
    <name type="scientific">Chitinophaga eiseniae</name>
    <dbReference type="NCBI Taxonomy" id="634771"/>
    <lineage>
        <taxon>Bacteria</taxon>
        <taxon>Pseudomonadati</taxon>
        <taxon>Bacteroidota</taxon>
        <taxon>Chitinophagia</taxon>
        <taxon>Chitinophagales</taxon>
        <taxon>Chitinophagaceae</taxon>
        <taxon>Chitinophaga</taxon>
    </lineage>
</organism>
<gene>
    <name evidence="2" type="ORF">SAMN04488128_104236</name>
</gene>
<evidence type="ECO:0000313" key="2">
    <source>
        <dbReference type="EMBL" id="SKA37198.1"/>
    </source>
</evidence>
<sequence length="527" mass="57738">MKCTFFKGLTPGLLFSIALLTACNWGQKKKDQPQDTITTAKVDSLSRPSAGETLSTQAYVDGIISRIKAVERQLPGISAEAAVSLYRSLALYADTAVAGISNNESGWLDKYVNYFSEEKNKVVPPDSVQRAIDLLATAGIEPWGIGEGYTVLRTVPDFYTRLFKNSLPPDYRSYLQLNADEDTVLYSADAGLAVPFSHVGQRALHWEQFVDAYPNSILVANARENYERYCEDYLFGQDNTPSFDSHQDISSLVAENKAEYLSFVQKYGNTRTAGVVKLFLEKVNTEKSVDGLRQIVRNEIKQLFDERVELLPAPAGFGAAQIAQLTKPVYDTVPTEAGPDEVVRGLDAIVYFRLDGNVYCTAVFTNGVPNGGAPATGWMDVWVFKQAGDSWQAVAHQLNAGGGGMYGNSGYFSGLVKLGTHRIGIMVSGGITHMGSSISWDDVLAFSNDQLTAAFTITTSDAYDNANGIQHCKFNKWLMRPAGQEENYQLLIISGSCMDGSLPLEKTIVPFKNGGYNVPEKFLDRGI</sequence>
<dbReference type="STRING" id="634771.SAMN04488128_104236"/>
<dbReference type="OrthoDB" id="8605367at2"/>
<name>A0A1T4TAJ3_9BACT</name>
<evidence type="ECO:0000313" key="3">
    <source>
        <dbReference type="Proteomes" id="UP000190367"/>
    </source>
</evidence>
<dbReference type="RefSeq" id="WP_078671593.1">
    <property type="nucleotide sequence ID" value="NZ_FUWZ01000004.1"/>
</dbReference>
<dbReference type="AlphaFoldDB" id="A0A1T4TAJ3"/>
<feature type="signal peptide" evidence="1">
    <location>
        <begin position="1"/>
        <end position="22"/>
    </location>
</feature>
<protein>
    <submittedName>
        <fullName evidence="2">Uncharacterized protein</fullName>
    </submittedName>
</protein>
<evidence type="ECO:0000256" key="1">
    <source>
        <dbReference type="SAM" id="SignalP"/>
    </source>
</evidence>